<dbReference type="EMBL" id="QGNW01000193">
    <property type="protein sequence ID" value="RVW86473.1"/>
    <property type="molecule type" value="Genomic_DNA"/>
</dbReference>
<evidence type="ECO:0000313" key="2">
    <source>
        <dbReference type="EMBL" id="RVW86473.1"/>
    </source>
</evidence>
<reference evidence="2 3" key="1">
    <citation type="journal article" date="2018" name="PLoS Genet.">
        <title>Population sequencing reveals clonal diversity and ancestral inbreeding in the grapevine cultivar Chardonnay.</title>
        <authorList>
            <person name="Roach M.J."/>
            <person name="Johnson D.L."/>
            <person name="Bohlmann J."/>
            <person name="van Vuuren H.J."/>
            <person name="Jones S.J."/>
            <person name="Pretorius I.S."/>
            <person name="Schmidt S.A."/>
            <person name="Borneman A.R."/>
        </authorList>
    </citation>
    <scope>NUCLEOTIDE SEQUENCE [LARGE SCALE GENOMIC DNA]</scope>
    <source>
        <strain evidence="3">cv. Chardonnay</strain>
        <tissue evidence="2">Leaf</tissue>
    </source>
</reference>
<evidence type="ECO:0000256" key="1">
    <source>
        <dbReference type="SAM" id="MobiDB-lite"/>
    </source>
</evidence>
<comment type="caution">
    <text evidence="2">The sequence shown here is derived from an EMBL/GenBank/DDBJ whole genome shotgun (WGS) entry which is preliminary data.</text>
</comment>
<gene>
    <name evidence="2" type="ORF">CK203_042172</name>
</gene>
<proteinExistence type="predicted"/>
<sequence>MFLSTVDRTLDEKRRKVRSRDGKRRKVKSVKKRRPQALPRSGNKNALLPGSAVTQSRQKKRNRLLFQIVRNKTQNPENSLEPNVALIPCNRIEWSQVVKMFLKGKGKLSHLFSTGPKQSDPKFQNWDEDDSMIMSWL</sequence>
<evidence type="ECO:0000313" key="3">
    <source>
        <dbReference type="Proteomes" id="UP000288805"/>
    </source>
</evidence>
<organism evidence="2 3">
    <name type="scientific">Vitis vinifera</name>
    <name type="common">Grape</name>
    <dbReference type="NCBI Taxonomy" id="29760"/>
    <lineage>
        <taxon>Eukaryota</taxon>
        <taxon>Viridiplantae</taxon>
        <taxon>Streptophyta</taxon>
        <taxon>Embryophyta</taxon>
        <taxon>Tracheophyta</taxon>
        <taxon>Spermatophyta</taxon>
        <taxon>Magnoliopsida</taxon>
        <taxon>eudicotyledons</taxon>
        <taxon>Gunneridae</taxon>
        <taxon>Pentapetalae</taxon>
        <taxon>rosids</taxon>
        <taxon>Vitales</taxon>
        <taxon>Vitaceae</taxon>
        <taxon>Viteae</taxon>
        <taxon>Vitis</taxon>
    </lineage>
</organism>
<dbReference type="Proteomes" id="UP000288805">
    <property type="component" value="Unassembled WGS sequence"/>
</dbReference>
<feature type="compositionally biased region" description="Basic residues" evidence="1">
    <location>
        <begin position="15"/>
        <end position="35"/>
    </location>
</feature>
<protein>
    <submittedName>
        <fullName evidence="2">Uncharacterized protein</fullName>
    </submittedName>
</protein>
<accession>A0A438HPT8</accession>
<name>A0A438HPT8_VITVI</name>
<feature type="region of interest" description="Disordered" evidence="1">
    <location>
        <begin position="1"/>
        <end position="59"/>
    </location>
</feature>
<dbReference type="AlphaFoldDB" id="A0A438HPT8"/>